<dbReference type="Gene3D" id="3.40.50.300">
    <property type="entry name" value="P-loop containing nucleotide triphosphate hydrolases"/>
    <property type="match status" value="1"/>
</dbReference>
<dbReference type="GO" id="GO:0003677">
    <property type="term" value="F:DNA binding"/>
    <property type="evidence" value="ECO:0007669"/>
    <property type="project" value="UniProtKB-KW"/>
</dbReference>
<dbReference type="PROSITE" id="PS51199">
    <property type="entry name" value="SF4_HELICASE"/>
    <property type="match status" value="1"/>
</dbReference>
<dbReference type="GO" id="GO:0005829">
    <property type="term" value="C:cytosol"/>
    <property type="evidence" value="ECO:0007669"/>
    <property type="project" value="TreeGrafter"/>
</dbReference>
<dbReference type="Proteomes" id="UP000035514">
    <property type="component" value="Unassembled WGS sequence"/>
</dbReference>
<dbReference type="SUPFAM" id="SSF52540">
    <property type="entry name" value="P-loop containing nucleoside triphosphate hydrolases"/>
    <property type="match status" value="1"/>
</dbReference>
<name>A0A0G9K8N9_9BACT</name>
<keyword evidence="5" id="KW-0378">Hydrolase</keyword>
<evidence type="ECO:0000259" key="12">
    <source>
        <dbReference type="PROSITE" id="PS51199"/>
    </source>
</evidence>
<evidence type="ECO:0000256" key="7">
    <source>
        <dbReference type="ARBA" id="ARBA00022840"/>
    </source>
</evidence>
<dbReference type="GO" id="GO:0005524">
    <property type="term" value="F:ATP binding"/>
    <property type="evidence" value="ECO:0007669"/>
    <property type="project" value="UniProtKB-KW"/>
</dbReference>
<comment type="similarity">
    <text evidence="1">Belongs to the helicase family. DnaB subfamily.</text>
</comment>
<evidence type="ECO:0000256" key="9">
    <source>
        <dbReference type="ARBA" id="ARBA00023235"/>
    </source>
</evidence>
<dbReference type="PATRIC" id="fig|1447256.3.peg.1056"/>
<evidence type="ECO:0000256" key="3">
    <source>
        <dbReference type="ARBA" id="ARBA00022705"/>
    </source>
</evidence>
<protein>
    <recommendedName>
        <fullName evidence="10">DNA 5'-3' helicase</fullName>
        <ecNumber evidence="10">5.6.2.3</ecNumber>
    </recommendedName>
</protein>
<dbReference type="EC" id="5.6.2.3" evidence="10"/>
<evidence type="ECO:0000256" key="1">
    <source>
        <dbReference type="ARBA" id="ARBA00008428"/>
    </source>
</evidence>
<evidence type="ECO:0000256" key="11">
    <source>
        <dbReference type="ARBA" id="ARBA00048954"/>
    </source>
</evidence>
<sequence length="463" mass="52519">MNNNLNIEKAVLSSILFDYENIYIAKEILAPKDFYFPAYQKIYSAMLKLHSEDMPIDEDFLRKKLDSKDIDDSIFLDILSANPITNIKAYVKDIKDASIKRELISLATTIKKVAIEDDISSTEAVATVEDELYKITDTSRTYNSRNISQIVNSFRQKHSLAGSQEGLDRFIKTGITNFDNKFKGFEPGSYVIVGARPSMGKTSLALQIALTNIKRKKGVVIDSLEMSAEDLIMRMVAQENQEDISDLLSGLVKDFDSFQKTLDYFATNKYLHIDDKVLTFNQLKSKFLKIKRARDKAGLPTDVWIIDHIGYVKTNWKFKRHEELSIGSKMLKELAKELGITIIVLSQLNRTVTDRKGLAKNKPQMSDLKDSGSLEEDADYIVFPHRDSYFESKEKNIIENPVNDAIIIVDKNRNGPCGVIKTQYKGPTTTFGSFPTIEVIFQQAKEQKSNNEANNEDILGIVM</sequence>
<organism evidence="13 14">
    <name type="scientific">Aliarcobacter butzleri L348</name>
    <dbReference type="NCBI Taxonomy" id="1447256"/>
    <lineage>
        <taxon>Bacteria</taxon>
        <taxon>Pseudomonadati</taxon>
        <taxon>Campylobacterota</taxon>
        <taxon>Epsilonproteobacteria</taxon>
        <taxon>Campylobacterales</taxon>
        <taxon>Arcobacteraceae</taxon>
        <taxon>Aliarcobacter</taxon>
    </lineage>
</organism>
<proteinExistence type="inferred from homology"/>
<keyword evidence="2" id="KW-0639">Primosome</keyword>
<evidence type="ECO:0000313" key="14">
    <source>
        <dbReference type="Proteomes" id="UP000035514"/>
    </source>
</evidence>
<dbReference type="PANTHER" id="PTHR30153">
    <property type="entry name" value="REPLICATIVE DNA HELICASE DNAB"/>
    <property type="match status" value="1"/>
</dbReference>
<reference evidence="13 14" key="1">
    <citation type="submission" date="2014-01" db="EMBL/GenBank/DDBJ databases">
        <title>Development of a Comparative Genomic Fingerprinting Assay for High Resolution Genotyping of Arcobacter butzleri.</title>
        <authorList>
            <person name="Webb A.L."/>
            <person name="Inglis G.D."/>
            <person name="Kruczkiewicz P."/>
            <person name="Selinger L.B."/>
            <person name="Taboada E.N."/>
        </authorList>
    </citation>
    <scope>NUCLEOTIDE SEQUENCE [LARGE SCALE GENOMIC DNA]</scope>
    <source>
        <strain evidence="13 14">L348</strain>
    </source>
</reference>
<dbReference type="RefSeq" id="WP_052943031.1">
    <property type="nucleotide sequence ID" value="NZ_JAIQ01000083.1"/>
</dbReference>
<dbReference type="GO" id="GO:0016787">
    <property type="term" value="F:hydrolase activity"/>
    <property type="evidence" value="ECO:0007669"/>
    <property type="project" value="UniProtKB-KW"/>
</dbReference>
<keyword evidence="8" id="KW-0238">DNA-binding</keyword>
<dbReference type="Gene3D" id="1.10.860.10">
    <property type="entry name" value="DNAb Helicase, Chain A"/>
    <property type="match status" value="1"/>
</dbReference>
<evidence type="ECO:0000256" key="8">
    <source>
        <dbReference type="ARBA" id="ARBA00023125"/>
    </source>
</evidence>
<comment type="caution">
    <text evidence="13">The sequence shown here is derived from an EMBL/GenBank/DDBJ whole genome shotgun (WGS) entry which is preliminary data.</text>
</comment>
<dbReference type="InterPro" id="IPR027417">
    <property type="entry name" value="P-loop_NTPase"/>
</dbReference>
<dbReference type="AlphaFoldDB" id="A0A0G9K8N9"/>
<dbReference type="GO" id="GO:0006269">
    <property type="term" value="P:DNA replication, synthesis of primer"/>
    <property type="evidence" value="ECO:0007669"/>
    <property type="project" value="UniProtKB-KW"/>
</dbReference>
<feature type="domain" description="SF4 helicase" evidence="12">
    <location>
        <begin position="164"/>
        <end position="438"/>
    </location>
</feature>
<evidence type="ECO:0000256" key="6">
    <source>
        <dbReference type="ARBA" id="ARBA00022806"/>
    </source>
</evidence>
<evidence type="ECO:0000256" key="4">
    <source>
        <dbReference type="ARBA" id="ARBA00022741"/>
    </source>
</evidence>
<dbReference type="InterPro" id="IPR016136">
    <property type="entry name" value="DNA_helicase_N/primase_C"/>
</dbReference>
<gene>
    <name evidence="13" type="ORF">AA20_05435</name>
</gene>
<keyword evidence="9" id="KW-0413">Isomerase</keyword>
<dbReference type="Pfam" id="PF00772">
    <property type="entry name" value="DnaB"/>
    <property type="match status" value="1"/>
</dbReference>
<keyword evidence="3" id="KW-0235">DNA replication</keyword>
<keyword evidence="6" id="KW-0347">Helicase</keyword>
<evidence type="ECO:0000256" key="2">
    <source>
        <dbReference type="ARBA" id="ARBA00022515"/>
    </source>
</evidence>
<accession>A0A0G9K8N9</accession>
<comment type="catalytic activity">
    <reaction evidence="11">
        <text>ATP + H2O = ADP + phosphate + H(+)</text>
        <dbReference type="Rhea" id="RHEA:13065"/>
        <dbReference type="ChEBI" id="CHEBI:15377"/>
        <dbReference type="ChEBI" id="CHEBI:15378"/>
        <dbReference type="ChEBI" id="CHEBI:30616"/>
        <dbReference type="ChEBI" id="CHEBI:43474"/>
        <dbReference type="ChEBI" id="CHEBI:456216"/>
        <dbReference type="EC" id="5.6.2.3"/>
    </reaction>
</comment>
<dbReference type="PANTHER" id="PTHR30153:SF2">
    <property type="entry name" value="REPLICATIVE DNA HELICASE"/>
    <property type="match status" value="1"/>
</dbReference>
<dbReference type="SUPFAM" id="SSF48024">
    <property type="entry name" value="N-terminal domain of DnaB helicase"/>
    <property type="match status" value="1"/>
</dbReference>
<dbReference type="Pfam" id="PF03796">
    <property type="entry name" value="DnaB_C"/>
    <property type="match status" value="1"/>
</dbReference>
<dbReference type="InterPro" id="IPR036185">
    <property type="entry name" value="DNA_heli_DnaB-like_N_sf"/>
</dbReference>
<dbReference type="InterPro" id="IPR007693">
    <property type="entry name" value="DNA_helicase_DnaB-like_N"/>
</dbReference>
<evidence type="ECO:0000256" key="5">
    <source>
        <dbReference type="ARBA" id="ARBA00022801"/>
    </source>
</evidence>
<keyword evidence="7" id="KW-0067">ATP-binding</keyword>
<evidence type="ECO:0000313" key="13">
    <source>
        <dbReference type="EMBL" id="KLE00598.1"/>
    </source>
</evidence>
<dbReference type="GO" id="GO:1990077">
    <property type="term" value="C:primosome complex"/>
    <property type="evidence" value="ECO:0007669"/>
    <property type="project" value="UniProtKB-KW"/>
</dbReference>
<keyword evidence="4" id="KW-0547">Nucleotide-binding</keyword>
<evidence type="ECO:0000256" key="10">
    <source>
        <dbReference type="ARBA" id="ARBA00044969"/>
    </source>
</evidence>
<dbReference type="EMBL" id="JAIQ01000083">
    <property type="protein sequence ID" value="KLE00598.1"/>
    <property type="molecule type" value="Genomic_DNA"/>
</dbReference>
<dbReference type="InterPro" id="IPR007694">
    <property type="entry name" value="DNA_helicase_DnaB-like_C"/>
</dbReference>
<dbReference type="GO" id="GO:0043139">
    <property type="term" value="F:5'-3' DNA helicase activity"/>
    <property type="evidence" value="ECO:0007669"/>
    <property type="project" value="UniProtKB-EC"/>
</dbReference>